<gene>
    <name evidence="6" type="ORF">SAMN04488693_11314</name>
</gene>
<keyword evidence="7" id="KW-1185">Reference proteome</keyword>
<evidence type="ECO:0000256" key="3">
    <source>
        <dbReference type="ARBA" id="ARBA00023052"/>
    </source>
</evidence>
<reference evidence="6 7" key="1">
    <citation type="submission" date="2016-10" db="EMBL/GenBank/DDBJ databases">
        <authorList>
            <person name="de Groot N.N."/>
        </authorList>
    </citation>
    <scope>NUCLEOTIDE SEQUENCE [LARGE SCALE GENOMIC DNA]</scope>
    <source>
        <strain evidence="6 7">NP_1H</strain>
    </source>
</reference>
<accession>A0A1G8L605</accession>
<comment type="similarity">
    <text evidence="4">Belongs to the BCKDHA family.</text>
</comment>
<comment type="function">
    <text evidence="4">The branched-chain alpha-keto dehydrogenase complex catalyzes the overall conversion of alpha-keto acids to acyl-CoA and CO(2). It contains multiple copies of three enzymatic components: branched-chain alpha-keto acid decarboxylase (E1), lipoamide acyltransferase (E2) and lipoamide dehydrogenase (E3).</text>
</comment>
<organism evidence="6 7">
    <name type="scientific">Arthrobacter subterraneus</name>
    <dbReference type="NCBI Taxonomy" id="335973"/>
    <lineage>
        <taxon>Bacteria</taxon>
        <taxon>Bacillati</taxon>
        <taxon>Actinomycetota</taxon>
        <taxon>Actinomycetes</taxon>
        <taxon>Micrococcales</taxon>
        <taxon>Micrococcaceae</taxon>
        <taxon>Arthrobacter</taxon>
    </lineage>
</organism>
<dbReference type="GO" id="GO:0000287">
    <property type="term" value="F:magnesium ion binding"/>
    <property type="evidence" value="ECO:0007669"/>
    <property type="project" value="UniProtKB-ARBA"/>
</dbReference>
<dbReference type="InterPro" id="IPR050771">
    <property type="entry name" value="Alpha-ketoacid_DH_E1_comp"/>
</dbReference>
<evidence type="ECO:0000256" key="2">
    <source>
        <dbReference type="ARBA" id="ARBA00023002"/>
    </source>
</evidence>
<dbReference type="GO" id="GO:0003863">
    <property type="term" value="F:branched-chain 2-oxo acid dehydrogenase activity"/>
    <property type="evidence" value="ECO:0007669"/>
    <property type="project" value="UniProtKB-EC"/>
</dbReference>
<dbReference type="InterPro" id="IPR001017">
    <property type="entry name" value="DH_E1"/>
</dbReference>
<dbReference type="CDD" id="cd02000">
    <property type="entry name" value="TPP_E1_PDC_ADC_BCADC"/>
    <property type="match status" value="1"/>
</dbReference>
<feature type="domain" description="Dehydrogenase E1 component" evidence="5">
    <location>
        <begin position="62"/>
        <end position="326"/>
    </location>
</feature>
<keyword evidence="2 4" id="KW-0560">Oxidoreductase</keyword>
<evidence type="ECO:0000259" key="5">
    <source>
        <dbReference type="Pfam" id="PF00676"/>
    </source>
</evidence>
<evidence type="ECO:0000313" key="6">
    <source>
        <dbReference type="EMBL" id="SDI50987.1"/>
    </source>
</evidence>
<name>A0A1G8L605_9MICC</name>
<protein>
    <recommendedName>
        <fullName evidence="4">2-oxoisovalerate dehydrogenase subunit alpha</fullName>
        <ecNumber evidence="4">1.2.4.4</ecNumber>
    </recommendedName>
    <alternativeName>
        <fullName evidence="4">Branched-chain alpha-keto acid dehydrogenase E1 component alpha chain</fullName>
    </alternativeName>
</protein>
<keyword evidence="3 4" id="KW-0786">Thiamine pyrophosphate</keyword>
<dbReference type="Proteomes" id="UP000199258">
    <property type="component" value="Unassembled WGS sequence"/>
</dbReference>
<keyword evidence="6" id="KW-0670">Pyruvate</keyword>
<proteinExistence type="inferred from homology"/>
<sequence length="390" mass="43084">MATPRLPAAEFDAEEQLDAHHLPEFPRDPSGMVQMLTPEGELSGSDFRGYAAAEEELPALYRDMYLIRRFDQESTALQRQGELALWVPMRGQEAAQIGSARAMLAQDYAFPTYREHGVAVARGVAPADLLKLFRGVTNGGWNPKDSNFHLYTLVLAAQCLHAVGYAMGMQRDQLAEQSLPKAATMAYFGDGASSEGDVHEAMVFAASFNAPAVFFCQNNHWAISVPTEVQSRVPLAHRAHGYGFPGIRVDGNDVLAVQAVTRWALDRARNGGGPVLIEAFTYRMSAHTTADDPTKYRLAAEEEQWVSRDPLTRVEHRLRATGTGDDFFRQLEEESVQLAADLRASVLSMEAPGLEHRFATAYAEAHPLIQEELQAWRDYEAGFDVEGGAR</sequence>
<evidence type="ECO:0000256" key="1">
    <source>
        <dbReference type="ARBA" id="ARBA00001964"/>
    </source>
</evidence>
<dbReference type="AlphaFoldDB" id="A0A1G8L605"/>
<dbReference type="PANTHER" id="PTHR43380:SF1">
    <property type="entry name" value="2-OXOISOVALERATE DEHYDROGENASE SUBUNIT ALPHA, MITOCHONDRIAL"/>
    <property type="match status" value="1"/>
</dbReference>
<dbReference type="SUPFAM" id="SSF52518">
    <property type="entry name" value="Thiamin diphosphate-binding fold (THDP-binding)"/>
    <property type="match status" value="1"/>
</dbReference>
<dbReference type="PANTHER" id="PTHR43380">
    <property type="entry name" value="2-OXOISOVALERATE DEHYDROGENASE SUBUNIT ALPHA, MITOCHONDRIAL"/>
    <property type="match status" value="1"/>
</dbReference>
<dbReference type="EC" id="1.2.4.4" evidence="4"/>
<dbReference type="InterPro" id="IPR029061">
    <property type="entry name" value="THDP-binding"/>
</dbReference>
<evidence type="ECO:0000256" key="4">
    <source>
        <dbReference type="RuleBase" id="RU365014"/>
    </source>
</evidence>
<dbReference type="Pfam" id="PF00676">
    <property type="entry name" value="E1_dh"/>
    <property type="match status" value="1"/>
</dbReference>
<dbReference type="OrthoDB" id="9766715at2"/>
<comment type="cofactor">
    <cofactor evidence="1 4">
        <name>thiamine diphosphate</name>
        <dbReference type="ChEBI" id="CHEBI:58937"/>
    </cofactor>
</comment>
<dbReference type="Gene3D" id="3.40.50.970">
    <property type="match status" value="1"/>
</dbReference>
<evidence type="ECO:0000313" key="7">
    <source>
        <dbReference type="Proteomes" id="UP000199258"/>
    </source>
</evidence>
<dbReference type="RefSeq" id="WP_090587308.1">
    <property type="nucleotide sequence ID" value="NZ_FNDT01000013.1"/>
</dbReference>
<dbReference type="GO" id="GO:0009083">
    <property type="term" value="P:branched-chain amino acid catabolic process"/>
    <property type="evidence" value="ECO:0007669"/>
    <property type="project" value="TreeGrafter"/>
</dbReference>
<dbReference type="EMBL" id="FNDT01000013">
    <property type="protein sequence ID" value="SDI50987.1"/>
    <property type="molecule type" value="Genomic_DNA"/>
</dbReference>
<dbReference type="STRING" id="335973.SAMN04488693_11314"/>
<comment type="catalytic activity">
    <reaction evidence="4">
        <text>N(6)-[(R)-lipoyl]-L-lysyl-[protein] + 3-methyl-2-oxobutanoate + H(+) = N(6)-[(R)-S(8)-2-methylpropanoyldihydrolipoyl]-L-lysyl-[protein] + CO2</text>
        <dbReference type="Rhea" id="RHEA:13457"/>
        <dbReference type="Rhea" id="RHEA-COMP:10474"/>
        <dbReference type="Rhea" id="RHEA-COMP:10497"/>
        <dbReference type="ChEBI" id="CHEBI:11851"/>
        <dbReference type="ChEBI" id="CHEBI:15378"/>
        <dbReference type="ChEBI" id="CHEBI:16526"/>
        <dbReference type="ChEBI" id="CHEBI:83099"/>
        <dbReference type="ChEBI" id="CHEBI:83142"/>
        <dbReference type="EC" id="1.2.4.4"/>
    </reaction>
</comment>